<keyword evidence="10" id="KW-1185">Reference proteome</keyword>
<accession>A0A0V1KVR1</accession>
<feature type="domain" description="C2H2-type" evidence="8">
    <location>
        <begin position="164"/>
        <end position="191"/>
    </location>
</feature>
<evidence type="ECO:0000256" key="7">
    <source>
        <dbReference type="PROSITE-ProRule" id="PRU00042"/>
    </source>
</evidence>
<dbReference type="SMART" id="SM00355">
    <property type="entry name" value="ZnF_C2H2"/>
    <property type="match status" value="4"/>
</dbReference>
<evidence type="ECO:0000259" key="8">
    <source>
        <dbReference type="PROSITE" id="PS50157"/>
    </source>
</evidence>
<proteinExistence type="predicted"/>
<evidence type="ECO:0000256" key="2">
    <source>
        <dbReference type="ARBA" id="ARBA00022723"/>
    </source>
</evidence>
<dbReference type="PANTHER" id="PTHR24394:SF29">
    <property type="entry name" value="MYONEURIN"/>
    <property type="match status" value="1"/>
</dbReference>
<evidence type="ECO:0000313" key="10">
    <source>
        <dbReference type="Proteomes" id="UP000054721"/>
    </source>
</evidence>
<dbReference type="EMBL" id="JYDW01000228">
    <property type="protein sequence ID" value="KRZ51392.1"/>
    <property type="molecule type" value="Genomic_DNA"/>
</dbReference>
<dbReference type="GO" id="GO:0000981">
    <property type="term" value="F:DNA-binding transcription factor activity, RNA polymerase II-specific"/>
    <property type="evidence" value="ECO:0007669"/>
    <property type="project" value="TreeGrafter"/>
</dbReference>
<feature type="domain" description="C2H2-type" evidence="8">
    <location>
        <begin position="192"/>
        <end position="220"/>
    </location>
</feature>
<dbReference type="Gene3D" id="3.30.160.60">
    <property type="entry name" value="Classic Zinc Finger"/>
    <property type="match status" value="2"/>
</dbReference>
<keyword evidence="2" id="KW-0479">Metal-binding</keyword>
<dbReference type="SUPFAM" id="SSF57667">
    <property type="entry name" value="beta-beta-alpha zinc fingers"/>
    <property type="match status" value="2"/>
</dbReference>
<evidence type="ECO:0000256" key="1">
    <source>
        <dbReference type="ARBA" id="ARBA00004123"/>
    </source>
</evidence>
<keyword evidence="3" id="KW-0677">Repeat</keyword>
<keyword evidence="6" id="KW-0539">Nucleus</keyword>
<dbReference type="GO" id="GO:0008270">
    <property type="term" value="F:zinc ion binding"/>
    <property type="evidence" value="ECO:0007669"/>
    <property type="project" value="UniProtKB-KW"/>
</dbReference>
<dbReference type="InterPro" id="IPR013087">
    <property type="entry name" value="Znf_C2H2_type"/>
</dbReference>
<feature type="domain" description="C2H2-type" evidence="8">
    <location>
        <begin position="116"/>
        <end position="143"/>
    </location>
</feature>
<keyword evidence="5" id="KW-0862">Zinc</keyword>
<dbReference type="PROSITE" id="PS00028">
    <property type="entry name" value="ZINC_FINGER_C2H2_1"/>
    <property type="match status" value="3"/>
</dbReference>
<reference evidence="9 10" key="1">
    <citation type="submission" date="2015-05" db="EMBL/GenBank/DDBJ databases">
        <title>Evolution of Trichinella species and genotypes.</title>
        <authorList>
            <person name="Korhonen P.K."/>
            <person name="Edoardo P."/>
            <person name="Giuseppe L.R."/>
            <person name="Gasser R.B."/>
        </authorList>
    </citation>
    <scope>NUCLEOTIDE SEQUENCE [LARGE SCALE GENOMIC DNA]</scope>
    <source>
        <strain evidence="9">ISS10</strain>
    </source>
</reference>
<keyword evidence="4 7" id="KW-0863">Zinc-finger</keyword>
<name>A0A0V1KVR1_9BILA</name>
<dbReference type="GO" id="GO:0005634">
    <property type="term" value="C:nucleus"/>
    <property type="evidence" value="ECO:0007669"/>
    <property type="project" value="UniProtKB-SubCell"/>
</dbReference>
<protein>
    <submittedName>
        <fullName evidence="9">PR domain zinc finger protein 5</fullName>
    </submittedName>
</protein>
<evidence type="ECO:0000256" key="5">
    <source>
        <dbReference type="ARBA" id="ARBA00022833"/>
    </source>
</evidence>
<dbReference type="STRING" id="6335.A0A0V1KVR1"/>
<evidence type="ECO:0000256" key="6">
    <source>
        <dbReference type="ARBA" id="ARBA00023242"/>
    </source>
</evidence>
<dbReference type="PROSITE" id="PS50157">
    <property type="entry name" value="ZINC_FINGER_C2H2_2"/>
    <property type="match status" value="3"/>
</dbReference>
<evidence type="ECO:0000256" key="3">
    <source>
        <dbReference type="ARBA" id="ARBA00022737"/>
    </source>
</evidence>
<gene>
    <name evidence="9" type="primary">Prdm5</name>
    <name evidence="9" type="ORF">T02_15666</name>
</gene>
<dbReference type="PANTHER" id="PTHR24394">
    <property type="entry name" value="ZINC FINGER PROTEIN"/>
    <property type="match status" value="1"/>
</dbReference>
<dbReference type="Pfam" id="PF00096">
    <property type="entry name" value="zf-C2H2"/>
    <property type="match status" value="3"/>
</dbReference>
<sequence>MINEKPLSTNAVDSSVQMVQKNLESQVNDRVSNSTATTVQKKNGNISLVTENQSQHSSVCIKYIEVGKKDNFNQDEIVQAVPAAKSDSVQCNICKKYFSSNSLRRKHEKEEHPWNLECKVCSLYFQTQANLDFHMRTHEKKQDRINMIQEHFQVVLENKQRIKYQCLTCSKNLTSKNSLMNHVKMHKNFEKTLCPICPMRFRSKIWLSNHLSRVHGKKDPMNQPTESKDKIENFSDLHGSERATSSLMSNQDVGSDEYTYSELELW</sequence>
<dbReference type="Proteomes" id="UP000054721">
    <property type="component" value="Unassembled WGS sequence"/>
</dbReference>
<comment type="subcellular location">
    <subcellularLocation>
        <location evidence="1">Nucleus</location>
    </subcellularLocation>
</comment>
<dbReference type="AlphaFoldDB" id="A0A0V1KVR1"/>
<evidence type="ECO:0000313" key="9">
    <source>
        <dbReference type="EMBL" id="KRZ51392.1"/>
    </source>
</evidence>
<dbReference type="OrthoDB" id="6077919at2759"/>
<evidence type="ECO:0000256" key="4">
    <source>
        <dbReference type="ARBA" id="ARBA00022771"/>
    </source>
</evidence>
<organism evidence="9 10">
    <name type="scientific">Trichinella nativa</name>
    <dbReference type="NCBI Taxonomy" id="6335"/>
    <lineage>
        <taxon>Eukaryota</taxon>
        <taxon>Metazoa</taxon>
        <taxon>Ecdysozoa</taxon>
        <taxon>Nematoda</taxon>
        <taxon>Enoplea</taxon>
        <taxon>Dorylaimia</taxon>
        <taxon>Trichinellida</taxon>
        <taxon>Trichinellidae</taxon>
        <taxon>Trichinella</taxon>
    </lineage>
</organism>
<comment type="caution">
    <text evidence="9">The sequence shown here is derived from an EMBL/GenBank/DDBJ whole genome shotgun (WGS) entry which is preliminary data.</text>
</comment>
<dbReference type="InterPro" id="IPR036236">
    <property type="entry name" value="Znf_C2H2_sf"/>
</dbReference>